<dbReference type="OrthoDB" id="9809488at2"/>
<name>A0A4R1L6B4_9BACT</name>
<evidence type="ECO:0000313" key="3">
    <source>
        <dbReference type="EMBL" id="TCK72563.1"/>
    </source>
</evidence>
<dbReference type="AlphaFoldDB" id="A0A4R1L6B4"/>
<reference evidence="3 4" key="1">
    <citation type="submission" date="2019-03" db="EMBL/GenBank/DDBJ databases">
        <title>Genomic Encyclopedia of Type Strains, Phase IV (KMG-IV): sequencing the most valuable type-strain genomes for metagenomic binning, comparative biology and taxonomic classification.</title>
        <authorList>
            <person name="Goeker M."/>
        </authorList>
    </citation>
    <scope>NUCLEOTIDE SEQUENCE [LARGE SCALE GENOMIC DNA]</scope>
    <source>
        <strain evidence="3 4">DSM 103428</strain>
    </source>
</reference>
<gene>
    <name evidence="3" type="ORF">C7378_2146</name>
</gene>
<organism evidence="3 4">
    <name type="scientific">Acidipila rosea</name>
    <dbReference type="NCBI Taxonomy" id="768535"/>
    <lineage>
        <taxon>Bacteria</taxon>
        <taxon>Pseudomonadati</taxon>
        <taxon>Acidobacteriota</taxon>
        <taxon>Terriglobia</taxon>
        <taxon>Terriglobales</taxon>
        <taxon>Acidobacteriaceae</taxon>
        <taxon>Acidipila</taxon>
    </lineage>
</organism>
<proteinExistence type="predicted"/>
<accession>A0A4R1L6B4</accession>
<evidence type="ECO:0000259" key="2">
    <source>
        <dbReference type="Pfam" id="PF01551"/>
    </source>
</evidence>
<feature type="domain" description="M23ase beta-sheet core" evidence="2">
    <location>
        <begin position="205"/>
        <end position="299"/>
    </location>
</feature>
<protein>
    <submittedName>
        <fullName evidence="3">Murein DD-endopeptidase MepM/ murein hydrolase activator NlpD</fullName>
    </submittedName>
</protein>
<dbReference type="InterPro" id="IPR011055">
    <property type="entry name" value="Dup_hybrid_motif"/>
</dbReference>
<keyword evidence="1" id="KW-0472">Membrane</keyword>
<dbReference type="RefSeq" id="WP_131996044.1">
    <property type="nucleotide sequence ID" value="NZ_SMGK01000003.1"/>
</dbReference>
<keyword evidence="1" id="KW-1133">Transmembrane helix</keyword>
<dbReference type="Proteomes" id="UP000295210">
    <property type="component" value="Unassembled WGS sequence"/>
</dbReference>
<dbReference type="InterPro" id="IPR016047">
    <property type="entry name" value="M23ase_b-sheet_dom"/>
</dbReference>
<dbReference type="Gene3D" id="2.70.70.10">
    <property type="entry name" value="Glucose Permease (Domain IIA)"/>
    <property type="match status" value="1"/>
</dbReference>
<dbReference type="CDD" id="cd12797">
    <property type="entry name" value="M23_peptidase"/>
    <property type="match status" value="1"/>
</dbReference>
<dbReference type="SUPFAM" id="SSF51261">
    <property type="entry name" value="Duplicated hybrid motif"/>
    <property type="match status" value="1"/>
</dbReference>
<keyword evidence="1" id="KW-0812">Transmembrane</keyword>
<dbReference type="Pfam" id="PF01551">
    <property type="entry name" value="Peptidase_M23"/>
    <property type="match status" value="1"/>
</dbReference>
<evidence type="ECO:0000313" key="4">
    <source>
        <dbReference type="Proteomes" id="UP000295210"/>
    </source>
</evidence>
<sequence>MRRQHYIIFVSRDENGKLRKIPVPLHYAYIFVAAAVVGAFTITGMAGSYTRMLLKTASFNQVRSQREALRKDYLQMEQVAHEKDVQAASLGSLASEVSALYGLRQNKLTSTKAAVSPASAPTIPAGTDDLSDQAYKQSVDQLSSLLETGLSGRMSRVIETSSGPAAASAVAWANLADAPSLWPVIGRVTSSFGERLDPFNGEGAFHAGIDIASDYGQPVRATADGIVEIAGPVNGYGREIILDHGYGLTTLYGHLSGFAVTSGEQVRRGEVIGYVGSTGRSTGPHLHYEVRIRNTPVNPHKYLRETMQQFASTTHFTAVGGGS</sequence>
<dbReference type="EMBL" id="SMGK01000003">
    <property type="protein sequence ID" value="TCK72563.1"/>
    <property type="molecule type" value="Genomic_DNA"/>
</dbReference>
<feature type="transmembrane region" description="Helical" evidence="1">
    <location>
        <begin position="27"/>
        <end position="49"/>
    </location>
</feature>
<dbReference type="FunFam" id="2.70.70.10:FF:000006">
    <property type="entry name" value="M23 family peptidase"/>
    <property type="match status" value="1"/>
</dbReference>
<keyword evidence="3" id="KW-0378">Hydrolase</keyword>
<keyword evidence="4" id="KW-1185">Reference proteome</keyword>
<comment type="caution">
    <text evidence="3">The sequence shown here is derived from an EMBL/GenBank/DDBJ whole genome shotgun (WGS) entry which is preliminary data.</text>
</comment>
<dbReference type="PANTHER" id="PTHR21666">
    <property type="entry name" value="PEPTIDASE-RELATED"/>
    <property type="match status" value="1"/>
</dbReference>
<evidence type="ECO:0000256" key="1">
    <source>
        <dbReference type="SAM" id="Phobius"/>
    </source>
</evidence>
<dbReference type="GO" id="GO:0004222">
    <property type="term" value="F:metalloendopeptidase activity"/>
    <property type="evidence" value="ECO:0007669"/>
    <property type="project" value="TreeGrafter"/>
</dbReference>
<dbReference type="InterPro" id="IPR050570">
    <property type="entry name" value="Cell_wall_metabolism_enzyme"/>
</dbReference>
<dbReference type="PANTHER" id="PTHR21666:SF286">
    <property type="entry name" value="LIPOPROTEIN NLPD"/>
    <property type="match status" value="1"/>
</dbReference>